<dbReference type="Proteomes" id="UP001056384">
    <property type="component" value="Chromosome 11"/>
</dbReference>
<feature type="compositionally biased region" description="Acidic residues" evidence="9">
    <location>
        <begin position="649"/>
        <end position="669"/>
    </location>
</feature>
<keyword evidence="11" id="KW-1185">Reference proteome</keyword>
<keyword evidence="2" id="KW-0597">Phosphoprotein</keyword>
<accession>A0A9Q9EQC6</accession>
<evidence type="ECO:0000256" key="7">
    <source>
        <dbReference type="ARBA" id="ARBA00023163"/>
    </source>
</evidence>
<keyword evidence="7" id="KW-0804">Transcription</keyword>
<dbReference type="InterPro" id="IPR000684">
    <property type="entry name" value="RNA_pol_II_repeat_euk"/>
</dbReference>
<feature type="region of interest" description="Disordered" evidence="9">
    <location>
        <begin position="594"/>
        <end position="717"/>
    </location>
</feature>
<reference evidence="10" key="1">
    <citation type="submission" date="2022-06" db="EMBL/GenBank/DDBJ databases">
        <title>Complete genome sequences of two strains of the flax pathogen Septoria linicola.</title>
        <authorList>
            <person name="Lapalu N."/>
            <person name="Simon A."/>
            <person name="Demenou B."/>
            <person name="Paumier D."/>
            <person name="Guillot M.-P."/>
            <person name="Gout L."/>
            <person name="Valade R."/>
        </authorList>
    </citation>
    <scope>NUCLEOTIDE SEQUENCE</scope>
    <source>
        <strain evidence="10">SE15195</strain>
    </source>
</reference>
<feature type="region of interest" description="Disordered" evidence="9">
    <location>
        <begin position="396"/>
        <end position="463"/>
    </location>
</feature>
<evidence type="ECO:0000256" key="9">
    <source>
        <dbReference type="SAM" id="MobiDB-lite"/>
    </source>
</evidence>
<feature type="compositionally biased region" description="Acidic residues" evidence="9">
    <location>
        <begin position="423"/>
        <end position="435"/>
    </location>
</feature>
<dbReference type="GO" id="GO:0006366">
    <property type="term" value="P:transcription by RNA polymerase II"/>
    <property type="evidence" value="ECO:0007669"/>
    <property type="project" value="InterPro"/>
</dbReference>
<organism evidence="10 11">
    <name type="scientific">Septoria linicola</name>
    <dbReference type="NCBI Taxonomy" id="215465"/>
    <lineage>
        <taxon>Eukaryota</taxon>
        <taxon>Fungi</taxon>
        <taxon>Dikarya</taxon>
        <taxon>Ascomycota</taxon>
        <taxon>Pezizomycotina</taxon>
        <taxon>Dothideomycetes</taxon>
        <taxon>Dothideomycetidae</taxon>
        <taxon>Mycosphaerellales</taxon>
        <taxon>Mycosphaerellaceae</taxon>
        <taxon>Septoria</taxon>
    </lineage>
</organism>
<evidence type="ECO:0000256" key="4">
    <source>
        <dbReference type="ARBA" id="ARBA00022737"/>
    </source>
</evidence>
<evidence type="ECO:0000256" key="6">
    <source>
        <dbReference type="ARBA" id="ARBA00023125"/>
    </source>
</evidence>
<evidence type="ECO:0000313" key="10">
    <source>
        <dbReference type="EMBL" id="USW58652.1"/>
    </source>
</evidence>
<feature type="region of interest" description="Disordered" evidence="9">
    <location>
        <begin position="151"/>
        <end position="293"/>
    </location>
</feature>
<evidence type="ECO:0000313" key="11">
    <source>
        <dbReference type="Proteomes" id="UP001056384"/>
    </source>
</evidence>
<evidence type="ECO:0000256" key="5">
    <source>
        <dbReference type="ARBA" id="ARBA00022833"/>
    </source>
</evidence>
<feature type="compositionally biased region" description="Acidic residues" evidence="9">
    <location>
        <begin position="684"/>
        <end position="694"/>
    </location>
</feature>
<protein>
    <submittedName>
        <fullName evidence="10">Uncharacterized protein</fullName>
    </submittedName>
</protein>
<keyword evidence="8" id="KW-0539">Nucleus</keyword>
<dbReference type="EMBL" id="CP099428">
    <property type="protein sequence ID" value="USW58652.1"/>
    <property type="molecule type" value="Genomic_DNA"/>
</dbReference>
<dbReference type="GO" id="GO:0005634">
    <property type="term" value="C:nucleus"/>
    <property type="evidence" value="ECO:0007669"/>
    <property type="project" value="UniProtKB-SubCell"/>
</dbReference>
<gene>
    <name evidence="10" type="ORF">Slin15195_G119710</name>
</gene>
<feature type="region of interest" description="Disordered" evidence="9">
    <location>
        <begin position="311"/>
        <end position="348"/>
    </location>
</feature>
<comment type="subcellular location">
    <subcellularLocation>
        <location evidence="1">Nucleus</location>
    </subcellularLocation>
</comment>
<name>A0A9Q9EQC6_9PEZI</name>
<evidence type="ECO:0000256" key="2">
    <source>
        <dbReference type="ARBA" id="ARBA00022553"/>
    </source>
</evidence>
<keyword evidence="6" id="KW-0238">DNA-binding</keyword>
<proteinExistence type="predicted"/>
<keyword evidence="5" id="KW-0862">Zinc</keyword>
<sequence length="717" mass="79064">MASNGQDILTPGFVPSDRLRLYQSHNELIIAAARAIFVELSENPPNRSRLRAAVRTHFMGHIAQALNLRAPIVRQPATRSPVPQQDEVQAYYDADREPLNADGRPMWFDPLHNAWLSRMTGYLPEQIVRIYQNDDTVRQLVNMADADFDAVPAYDDGPPPPYSPIRSRHGSGQRGHVTPRPSRRRSGGRPGRSNETRGSARVRQPDRTPSLPRYNAQRRRSAPRTPSLPRVLRIGVQPGVNDAPIRRENDSPPLHPGFRFDTRAPPTRAESGSSDFHPGFGSSNRINHTAPGPSRFRAATLNGNLQRLAAPPPLRWRDAPSARDQSVLDTQRRTRTWPPFPGRDEDGRVYGNGIFGGVLHPSFMTPEQLSQWEAEGETVMPGLYPDYSLNVQRFADESEEDEPMGDADGGNRRAKIGSRVDTDDGEDLLDTDDEPPSPVQAGRSLPRTTQREQDIDYRSGLPVGYSPTSPGLGWCPISPTYSPTSPAYAATSPAYAPRAPTYTGIQPHREAGHLKSAFTARRPANYANELRLHAARNVASQRSRIGGEIGPRSAVPPHQPKSQYYAGELDLGRPLFENGDGGLFASSGSYAPSRPFSTAHRGQAQVDRHATVESATDDGHDDDCAEEELIAGFSSGDDGDVGEALFEGFSDDEEGVESPDFSADEENVLFEERSDGEYKGGEETLNESSDDEEEQPPRKRRQNSGPPARNTRSQTRF</sequence>
<dbReference type="GO" id="GO:0046872">
    <property type="term" value="F:metal ion binding"/>
    <property type="evidence" value="ECO:0007669"/>
    <property type="project" value="UniProtKB-KW"/>
</dbReference>
<evidence type="ECO:0000256" key="3">
    <source>
        <dbReference type="ARBA" id="ARBA00022723"/>
    </source>
</evidence>
<evidence type="ECO:0000256" key="8">
    <source>
        <dbReference type="ARBA" id="ARBA00023242"/>
    </source>
</evidence>
<keyword evidence="4" id="KW-0677">Repeat</keyword>
<feature type="compositionally biased region" description="Basic and acidic residues" evidence="9">
    <location>
        <begin position="670"/>
        <end position="682"/>
    </location>
</feature>
<dbReference type="PROSITE" id="PS00115">
    <property type="entry name" value="RNA_POL_II_REPEAT"/>
    <property type="match status" value="1"/>
</dbReference>
<dbReference type="GO" id="GO:0003677">
    <property type="term" value="F:DNA binding"/>
    <property type="evidence" value="ECO:0007669"/>
    <property type="project" value="UniProtKB-KW"/>
</dbReference>
<keyword evidence="3" id="KW-0479">Metal-binding</keyword>
<feature type="compositionally biased region" description="Acidic residues" evidence="9">
    <location>
        <begin position="615"/>
        <end position="629"/>
    </location>
</feature>
<evidence type="ECO:0000256" key="1">
    <source>
        <dbReference type="ARBA" id="ARBA00004123"/>
    </source>
</evidence>
<dbReference type="AlphaFoldDB" id="A0A9Q9EQC6"/>